<keyword evidence="9" id="KW-0472">Membrane</keyword>
<dbReference type="OrthoDB" id="4484309at2759"/>
<dbReference type="GO" id="GO:0046354">
    <property type="term" value="P:mannan biosynthetic process"/>
    <property type="evidence" value="ECO:0007669"/>
    <property type="project" value="TreeGrafter"/>
</dbReference>
<dbReference type="Proteomes" id="UP000011096">
    <property type="component" value="Unassembled WGS sequence"/>
</dbReference>
<dbReference type="RefSeq" id="XP_031888354.1">
    <property type="nucleotide sequence ID" value="XM_032032466.1"/>
</dbReference>
<dbReference type="AlphaFoldDB" id="A0A7J6JQU8"/>
<comment type="similarity">
    <text evidence="3">Belongs to the MNN1/MNT family.</text>
</comment>
<evidence type="ECO:0000256" key="10">
    <source>
        <dbReference type="SAM" id="MobiDB-lite"/>
    </source>
</evidence>
<evidence type="ECO:0000313" key="12">
    <source>
        <dbReference type="Proteomes" id="UP000011096"/>
    </source>
</evidence>
<gene>
    <name evidence="11" type="primary">MNN21</name>
    <name evidence="11" type="ORF">CGGC5_v000441</name>
</gene>
<organism evidence="11 12">
    <name type="scientific">Colletotrichum fructicola (strain Nara gc5)</name>
    <name type="common">Anthracnose fungus</name>
    <name type="synonym">Colletotrichum gloeosporioides (strain Nara gc5)</name>
    <dbReference type="NCBI Taxonomy" id="1213859"/>
    <lineage>
        <taxon>Eukaryota</taxon>
        <taxon>Fungi</taxon>
        <taxon>Dikarya</taxon>
        <taxon>Ascomycota</taxon>
        <taxon>Pezizomycotina</taxon>
        <taxon>Sordariomycetes</taxon>
        <taxon>Hypocreomycetidae</taxon>
        <taxon>Glomerellales</taxon>
        <taxon>Glomerellaceae</taxon>
        <taxon>Colletotrichum</taxon>
        <taxon>Colletotrichum gloeosporioides species complex</taxon>
    </lineage>
</organism>
<evidence type="ECO:0000256" key="3">
    <source>
        <dbReference type="ARBA" id="ARBA00009105"/>
    </source>
</evidence>
<keyword evidence="6" id="KW-0735">Signal-anchor</keyword>
<dbReference type="GO" id="GO:0000026">
    <property type="term" value="F:alpha-1,2-mannosyltransferase activity"/>
    <property type="evidence" value="ECO:0007669"/>
    <property type="project" value="TreeGrafter"/>
</dbReference>
<comment type="caution">
    <text evidence="11">The sequence shown here is derived from an EMBL/GenBank/DDBJ whole genome shotgun (WGS) entry which is preliminary data.</text>
</comment>
<evidence type="ECO:0000256" key="9">
    <source>
        <dbReference type="ARBA" id="ARBA00023136"/>
    </source>
</evidence>
<keyword evidence="5" id="KW-0812">Transmembrane</keyword>
<protein>
    <submittedName>
        <fullName evidence="11">Alpha-1,2-mannosyltransferase MNN21</fullName>
    </submittedName>
</protein>
<dbReference type="FunCoup" id="A0A7J6JQU8">
    <property type="interactions" value="73"/>
</dbReference>
<comment type="pathway">
    <text evidence="2">Protein modification; protein glycosylation.</text>
</comment>
<dbReference type="InParanoid" id="A0A7J6JQU8"/>
<keyword evidence="12" id="KW-1185">Reference proteome</keyword>
<evidence type="ECO:0000313" key="11">
    <source>
        <dbReference type="EMBL" id="KAF4493166.1"/>
    </source>
</evidence>
<proteinExistence type="inferred from homology"/>
<keyword evidence="11" id="KW-0328">Glycosyltransferase</keyword>
<dbReference type="Gene3D" id="3.90.550.10">
    <property type="entry name" value="Spore Coat Polysaccharide Biosynthesis Protein SpsA, Chain A"/>
    <property type="match status" value="1"/>
</dbReference>
<dbReference type="SUPFAM" id="SSF53448">
    <property type="entry name" value="Nucleotide-diphospho-sugar transferases"/>
    <property type="match status" value="1"/>
</dbReference>
<name>A0A7J6JQU8_COLFN</name>
<keyword evidence="7" id="KW-1133">Transmembrane helix</keyword>
<dbReference type="EMBL" id="ANPB02000001">
    <property type="protein sequence ID" value="KAF4493166.1"/>
    <property type="molecule type" value="Genomic_DNA"/>
</dbReference>
<reference evidence="11 12" key="1">
    <citation type="submission" date="2012-08" db="EMBL/GenBank/DDBJ databases">
        <authorList>
            <person name="Gan P.H.P."/>
            <person name="Ikeda K."/>
            <person name="Irieda H."/>
            <person name="Narusaka M."/>
            <person name="O'Connell R.J."/>
            <person name="Narusaka Y."/>
            <person name="Takano Y."/>
            <person name="Kubo Y."/>
            <person name="Shirasu K."/>
        </authorList>
    </citation>
    <scope>NUCLEOTIDE SEQUENCE [LARGE SCALE GENOMIC DNA]</scope>
    <source>
        <strain evidence="11 12">Nara gc5</strain>
    </source>
</reference>
<accession>A0A7J6JQU8</accession>
<evidence type="ECO:0000256" key="5">
    <source>
        <dbReference type="ARBA" id="ARBA00022692"/>
    </source>
</evidence>
<evidence type="ECO:0000256" key="2">
    <source>
        <dbReference type="ARBA" id="ARBA00004922"/>
    </source>
</evidence>
<dbReference type="InterPro" id="IPR029044">
    <property type="entry name" value="Nucleotide-diphossugar_trans"/>
</dbReference>
<dbReference type="PANTHER" id="PTHR31646">
    <property type="entry name" value="ALPHA-1,2-MANNOSYLTRANSFERASE MNN2"/>
    <property type="match status" value="1"/>
</dbReference>
<evidence type="ECO:0000256" key="6">
    <source>
        <dbReference type="ARBA" id="ARBA00022968"/>
    </source>
</evidence>
<evidence type="ECO:0000256" key="8">
    <source>
        <dbReference type="ARBA" id="ARBA00023034"/>
    </source>
</evidence>
<dbReference type="PANTHER" id="PTHR31646:SF1">
    <property type="entry name" value="ALPHA-1,2-MANNOSYLTRANSFERASE MNN2"/>
    <property type="match status" value="1"/>
</dbReference>
<feature type="region of interest" description="Disordered" evidence="10">
    <location>
        <begin position="73"/>
        <end position="105"/>
    </location>
</feature>
<keyword evidence="8" id="KW-0333">Golgi apparatus</keyword>
<sequence length="496" mass="54602">MLFPKHRRRPSLLLLLVPLIFSLLYLNHRLANPLSPSPIFTTSRNATSHLLAPRTQHFWSSLHTLLQKTAPSVSEPLRSLRDPTEEDLDASKNGNTSPRPDNIPLSETDLAALTASHSVYVSALRSLAPQLPVWKGTSGVVMTAGGGYLGTALTSLLLLRRSGSNLPVHLFLDSPAEADPHLCHAVLPKLNAECVLFSSLLRPSDGVQHYQYKVLSILLSPFEKVLYLDSDAWPISSPDRLFTSEPFLSHGLITWPDFWLTTISPHFHTITNSSAPPTLRRRSSESGILLYDKRTHAQSLLLATYYNWHGPDVYYPLLSQHAPGEGDKETFAQAALALSQPFYDVRTPDTVLGRWINGTFETAGMKQADPAADFRLQGGFSGADLDADHAREPPAAKKAAPLFIHHNLFKIDLFKVGGASDPMFRLDEEGKPGRLWGPDEKLVRDSGFDVERAMWDVVLKANCGKTTAAANAAGCGNLKRWYEAVFVEAPPLVDGL</sequence>
<dbReference type="GO" id="GO:0000139">
    <property type="term" value="C:Golgi membrane"/>
    <property type="evidence" value="ECO:0007669"/>
    <property type="project" value="UniProtKB-SubCell"/>
</dbReference>
<evidence type="ECO:0000256" key="1">
    <source>
        <dbReference type="ARBA" id="ARBA00004323"/>
    </source>
</evidence>
<reference evidence="11 12" key="2">
    <citation type="submission" date="2020-04" db="EMBL/GenBank/DDBJ databases">
        <title>Genome sequencing and assembly of multiple isolates from the Colletotrichum gloeosporioides species complex.</title>
        <authorList>
            <person name="Gan P."/>
            <person name="Shirasu K."/>
        </authorList>
    </citation>
    <scope>NUCLEOTIDE SEQUENCE [LARGE SCALE GENOMIC DNA]</scope>
    <source>
        <strain evidence="11 12">Nara gc5</strain>
    </source>
</reference>
<dbReference type="Pfam" id="PF11051">
    <property type="entry name" value="Mannosyl_trans3"/>
    <property type="match status" value="2"/>
</dbReference>
<dbReference type="InterPro" id="IPR022751">
    <property type="entry name" value="Alpha_mannosyltransferase"/>
</dbReference>
<comment type="subcellular location">
    <subcellularLocation>
        <location evidence="1">Golgi apparatus membrane</location>
        <topology evidence="1">Single-pass type II membrane protein</topology>
    </subcellularLocation>
</comment>
<evidence type="ECO:0000256" key="7">
    <source>
        <dbReference type="ARBA" id="ARBA00022989"/>
    </source>
</evidence>
<dbReference type="GeneID" id="43616509"/>
<evidence type="ECO:0000256" key="4">
    <source>
        <dbReference type="ARBA" id="ARBA00022679"/>
    </source>
</evidence>
<keyword evidence="4 11" id="KW-0808">Transferase</keyword>